<evidence type="ECO:0000313" key="11">
    <source>
        <dbReference type="EMBL" id="JAG40357.1"/>
    </source>
</evidence>
<dbReference type="FunFam" id="1.10.340.70:FF:000004">
    <property type="entry name" value="Retrovirus-related Pol polyprotein from transposon 297-like Protein"/>
    <property type="match status" value="1"/>
</dbReference>
<feature type="non-terminal residue" evidence="11">
    <location>
        <position position="1"/>
    </location>
</feature>
<dbReference type="Gene3D" id="3.10.10.10">
    <property type="entry name" value="HIV Type 1 Reverse Transcriptase, subunit A, domain 1"/>
    <property type="match status" value="1"/>
</dbReference>
<dbReference type="Gene3D" id="3.30.420.10">
    <property type="entry name" value="Ribonuclease H-like superfamily/Ribonuclease H"/>
    <property type="match status" value="1"/>
</dbReference>
<dbReference type="InterPro" id="IPR043128">
    <property type="entry name" value="Rev_trsase/Diguanyl_cyclase"/>
</dbReference>
<dbReference type="Gene3D" id="3.10.20.370">
    <property type="match status" value="1"/>
</dbReference>
<dbReference type="CDD" id="cd01647">
    <property type="entry name" value="RT_LTR"/>
    <property type="match status" value="1"/>
</dbReference>
<dbReference type="PANTHER" id="PTHR37984">
    <property type="entry name" value="PROTEIN CBG26694"/>
    <property type="match status" value="1"/>
</dbReference>
<dbReference type="PROSITE" id="PS50994">
    <property type="entry name" value="INTEGRASE"/>
    <property type="match status" value="1"/>
</dbReference>
<dbReference type="GO" id="GO:0015074">
    <property type="term" value="P:DNA integration"/>
    <property type="evidence" value="ECO:0007669"/>
    <property type="project" value="InterPro"/>
</dbReference>
<dbReference type="Gene3D" id="1.10.340.70">
    <property type="match status" value="1"/>
</dbReference>
<feature type="domain" description="Reverse transcriptase" evidence="9">
    <location>
        <begin position="11"/>
        <end position="190"/>
    </location>
</feature>
<dbReference type="SUPFAM" id="SSF56672">
    <property type="entry name" value="DNA/RNA polymerases"/>
    <property type="match status" value="1"/>
</dbReference>
<dbReference type="EC" id="2.7.7.49" evidence="1"/>
<dbReference type="InterPro" id="IPR041588">
    <property type="entry name" value="Integrase_H2C2"/>
</dbReference>
<protein>
    <recommendedName>
        <fullName evidence="1">RNA-directed DNA polymerase</fullName>
        <ecNumber evidence="1">2.7.7.49</ecNumber>
    </recommendedName>
</protein>
<dbReference type="FunFam" id="3.30.420.10:FF:000063">
    <property type="entry name" value="Retrovirus-related Pol polyprotein from transposon 297-like Protein"/>
    <property type="match status" value="1"/>
</dbReference>
<dbReference type="InterPro" id="IPR041373">
    <property type="entry name" value="RT_RNaseH"/>
</dbReference>
<keyword evidence="3" id="KW-0548">Nucleotidyltransferase</keyword>
<sequence length="889" mass="99551">LEEEIKRLEEADIIEPASGPTPWVSPVVLIPKPHKPDQLRLCIDMRAANRAVLRERHQLPTIDDLVTAVNGSVLFSKLDLREGFHQLELKESSRGITTFYTHNGLWRYKRLFFGITSAPEIFQDTIRQLIAPVTNAINVSDDILIFGRSPQEHDKALEEVLKILAEAGLTLNREKCQFSAEKLSFFGFEFSAKGLRADPRKIDAIDKLSPPTNKDEVHSFLGTVAYCGRFVPNLSSISAPLRALIKNKALWSWGEEEQSAFDELRTILKKNLTNEYFNPNHATELIVDAGPDGLGAILAQPKDNAPGIVAYGSRSLTNTEKGYSQVEKEMLAVCWAVERYRIYLLGGHFRIVTDHKPLLGVLASTRETTPRLERLRLKLQGYDFDMVHRPGAANPSDYLSRHPISSNSKSKSIESFVNYLTNEALPAAISRKTLARHTNSDPVLNLLKSYLKSPSQNKMDDILQPYKHVLSAISETEDGVLLRGSRIILPASLHKRVFHLVHRGHPGMVRTKQLLRSRIWFPGMDSFVEERVKKCLPCLAVTPVKQRDPIRATPLPSQPWSELSIDFAGPFPDGKYILAVIDEHSRFPLVEVVSSTSATSTLKVLRRWFMEFGVPEVLKSDNGPPFNSKEYSEFLANWGVTPRHITPYWPEANGTSERFFRTIKKTVQAAIVEKKNWQEELDAYLMNYRATPHATTGVSPASLIFKQSFNVGYLPSIESSVKNADVAARDLQAKQRMAGYANKKRHAAPHGLLPSDVVLVKQPLANKFTSFFDPNPYEVVSVNGNQITARRQGQLITRNSSFFKRIDDTAAAPTSDDTKSLDDDDEGPFPAASNQEECQQPGEADPHPGLQVPVNPSPAMPLLVPARPSRTVKLPERYKDYVLPPRGGM</sequence>
<dbReference type="Gene3D" id="3.30.70.270">
    <property type="match status" value="2"/>
</dbReference>
<proteinExistence type="predicted"/>
<dbReference type="InterPro" id="IPR043502">
    <property type="entry name" value="DNA/RNA_pol_sf"/>
</dbReference>
<keyword evidence="2" id="KW-0808">Transferase</keyword>
<dbReference type="GO" id="GO:0016787">
    <property type="term" value="F:hydrolase activity"/>
    <property type="evidence" value="ECO:0007669"/>
    <property type="project" value="UniProtKB-KW"/>
</dbReference>
<organism evidence="11">
    <name type="scientific">Lygus hesperus</name>
    <name type="common">Western plant bug</name>
    <dbReference type="NCBI Taxonomy" id="30085"/>
    <lineage>
        <taxon>Eukaryota</taxon>
        <taxon>Metazoa</taxon>
        <taxon>Ecdysozoa</taxon>
        <taxon>Arthropoda</taxon>
        <taxon>Hexapoda</taxon>
        <taxon>Insecta</taxon>
        <taxon>Pterygota</taxon>
        <taxon>Neoptera</taxon>
        <taxon>Paraneoptera</taxon>
        <taxon>Hemiptera</taxon>
        <taxon>Heteroptera</taxon>
        <taxon>Panheteroptera</taxon>
        <taxon>Cimicomorpha</taxon>
        <taxon>Miridae</taxon>
        <taxon>Mirini</taxon>
        <taxon>Lygus</taxon>
    </lineage>
</organism>
<dbReference type="FunFam" id="3.30.70.270:FF:000023">
    <property type="entry name" value="Pol"/>
    <property type="match status" value="1"/>
</dbReference>
<feature type="domain" description="Integrase catalytic" evidence="10">
    <location>
        <begin position="555"/>
        <end position="708"/>
    </location>
</feature>
<dbReference type="SUPFAM" id="SSF53098">
    <property type="entry name" value="Ribonuclease H-like"/>
    <property type="match status" value="1"/>
</dbReference>
<dbReference type="InterPro" id="IPR000477">
    <property type="entry name" value="RT_dom"/>
</dbReference>
<dbReference type="InterPro" id="IPR036397">
    <property type="entry name" value="RNaseH_sf"/>
</dbReference>
<reference evidence="11" key="2">
    <citation type="submission" date="2014-07" db="EMBL/GenBank/DDBJ databases">
        <authorList>
            <person name="Hull J."/>
        </authorList>
    </citation>
    <scope>NUCLEOTIDE SEQUENCE</scope>
</reference>
<dbReference type="GO" id="GO:0003676">
    <property type="term" value="F:nucleic acid binding"/>
    <property type="evidence" value="ECO:0007669"/>
    <property type="project" value="InterPro"/>
</dbReference>
<evidence type="ECO:0000259" key="10">
    <source>
        <dbReference type="PROSITE" id="PS50994"/>
    </source>
</evidence>
<dbReference type="PANTHER" id="PTHR37984:SF11">
    <property type="entry name" value="INTEGRASE CATALYTIC DOMAIN-CONTAINING PROTEIN"/>
    <property type="match status" value="1"/>
</dbReference>
<gene>
    <name evidence="11" type="primary">TY3B-G_18</name>
    <name evidence="11" type="ORF">CM83_33320</name>
</gene>
<dbReference type="GO" id="GO:0042575">
    <property type="term" value="C:DNA polymerase complex"/>
    <property type="evidence" value="ECO:0007669"/>
    <property type="project" value="UniProtKB-ARBA"/>
</dbReference>
<dbReference type="Pfam" id="PF17917">
    <property type="entry name" value="RT_RNaseH"/>
    <property type="match status" value="1"/>
</dbReference>
<evidence type="ECO:0000256" key="6">
    <source>
        <dbReference type="ARBA" id="ARBA00022801"/>
    </source>
</evidence>
<dbReference type="CDD" id="cd09274">
    <property type="entry name" value="RNase_HI_RT_Ty3"/>
    <property type="match status" value="1"/>
</dbReference>
<evidence type="ECO:0000256" key="3">
    <source>
        <dbReference type="ARBA" id="ARBA00022695"/>
    </source>
</evidence>
<feature type="region of interest" description="Disordered" evidence="8">
    <location>
        <begin position="807"/>
        <end position="871"/>
    </location>
</feature>
<dbReference type="EMBL" id="GBHO01003247">
    <property type="protein sequence ID" value="JAG40357.1"/>
    <property type="molecule type" value="Transcribed_RNA"/>
</dbReference>
<accession>A0A0A9Z514</accession>
<name>A0A0A9Z514_LYGHE</name>
<reference evidence="11" key="1">
    <citation type="journal article" date="2014" name="PLoS ONE">
        <title>Transcriptome-Based Identification of ABC Transporters in the Western Tarnished Plant Bug Lygus hesperus.</title>
        <authorList>
            <person name="Hull J.J."/>
            <person name="Chaney K."/>
            <person name="Geib S.M."/>
            <person name="Fabrick J.A."/>
            <person name="Brent C.S."/>
            <person name="Walsh D."/>
            <person name="Lavine L.C."/>
        </authorList>
    </citation>
    <scope>NUCLEOTIDE SEQUENCE</scope>
</reference>
<dbReference type="Pfam" id="PF00665">
    <property type="entry name" value="rve"/>
    <property type="match status" value="1"/>
</dbReference>
<dbReference type="AlphaFoldDB" id="A0A0A9Z514"/>
<keyword evidence="4" id="KW-0540">Nuclease</keyword>
<dbReference type="InterPro" id="IPR012337">
    <property type="entry name" value="RNaseH-like_sf"/>
</dbReference>
<evidence type="ECO:0000256" key="8">
    <source>
        <dbReference type="SAM" id="MobiDB-lite"/>
    </source>
</evidence>
<dbReference type="GO" id="GO:0004519">
    <property type="term" value="F:endonuclease activity"/>
    <property type="evidence" value="ECO:0007669"/>
    <property type="project" value="UniProtKB-KW"/>
</dbReference>
<keyword evidence="5" id="KW-0255">Endonuclease</keyword>
<dbReference type="Pfam" id="PF00078">
    <property type="entry name" value="RVT_1"/>
    <property type="match status" value="1"/>
</dbReference>
<dbReference type="InterPro" id="IPR050951">
    <property type="entry name" value="Retrovirus_Pol_polyprotein"/>
</dbReference>
<dbReference type="Pfam" id="PF17921">
    <property type="entry name" value="Integrase_H2C2"/>
    <property type="match status" value="1"/>
</dbReference>
<dbReference type="GO" id="GO:0003964">
    <property type="term" value="F:RNA-directed DNA polymerase activity"/>
    <property type="evidence" value="ECO:0007669"/>
    <property type="project" value="UniProtKB-KW"/>
</dbReference>
<dbReference type="FunFam" id="3.10.20.370:FF:000001">
    <property type="entry name" value="Retrovirus-related Pol polyprotein from transposon 17.6-like protein"/>
    <property type="match status" value="1"/>
</dbReference>
<keyword evidence="6" id="KW-0378">Hydrolase</keyword>
<evidence type="ECO:0000256" key="7">
    <source>
        <dbReference type="ARBA" id="ARBA00022918"/>
    </source>
</evidence>
<evidence type="ECO:0000256" key="5">
    <source>
        <dbReference type="ARBA" id="ARBA00022759"/>
    </source>
</evidence>
<evidence type="ECO:0000256" key="2">
    <source>
        <dbReference type="ARBA" id="ARBA00022679"/>
    </source>
</evidence>
<evidence type="ECO:0000256" key="4">
    <source>
        <dbReference type="ARBA" id="ARBA00022722"/>
    </source>
</evidence>
<keyword evidence="7" id="KW-0695">RNA-directed DNA polymerase</keyword>
<dbReference type="InterPro" id="IPR001584">
    <property type="entry name" value="Integrase_cat-core"/>
</dbReference>
<evidence type="ECO:0000259" key="9">
    <source>
        <dbReference type="PROSITE" id="PS50878"/>
    </source>
</evidence>
<dbReference type="PROSITE" id="PS50878">
    <property type="entry name" value="RT_POL"/>
    <property type="match status" value="1"/>
</dbReference>
<evidence type="ECO:0000256" key="1">
    <source>
        <dbReference type="ARBA" id="ARBA00012493"/>
    </source>
</evidence>